<dbReference type="InterPro" id="IPR008979">
    <property type="entry name" value="Galactose-bd-like_sf"/>
</dbReference>
<protein>
    <recommendedName>
        <fullName evidence="2">F5/8 type C domain-containing protein</fullName>
    </recommendedName>
</protein>
<dbReference type="InterPro" id="IPR000421">
    <property type="entry name" value="FA58C"/>
</dbReference>
<feature type="region of interest" description="Disordered" evidence="1">
    <location>
        <begin position="142"/>
        <end position="181"/>
    </location>
</feature>
<proteinExistence type="predicted"/>
<dbReference type="Pfam" id="PF00754">
    <property type="entry name" value="F5_F8_type_C"/>
    <property type="match status" value="1"/>
</dbReference>
<dbReference type="Gene3D" id="2.60.120.260">
    <property type="entry name" value="Galactose-binding domain-like"/>
    <property type="match status" value="1"/>
</dbReference>
<feature type="domain" description="F5/8 type C" evidence="2">
    <location>
        <begin position="31"/>
        <end position="130"/>
    </location>
</feature>
<dbReference type="SUPFAM" id="SSF49785">
    <property type="entry name" value="Galactose-binding domain-like"/>
    <property type="match status" value="1"/>
</dbReference>
<organism evidence="3">
    <name type="scientific">viral metagenome</name>
    <dbReference type="NCBI Taxonomy" id="1070528"/>
    <lineage>
        <taxon>unclassified sequences</taxon>
        <taxon>metagenomes</taxon>
        <taxon>organismal metagenomes</taxon>
    </lineage>
</organism>
<reference evidence="3" key="1">
    <citation type="submission" date="2020-03" db="EMBL/GenBank/DDBJ databases">
        <title>The deep terrestrial virosphere.</title>
        <authorList>
            <person name="Holmfeldt K."/>
            <person name="Nilsson E."/>
            <person name="Simone D."/>
            <person name="Lopez-Fernandez M."/>
            <person name="Wu X."/>
            <person name="de Brujin I."/>
            <person name="Lundin D."/>
            <person name="Andersson A."/>
            <person name="Bertilsson S."/>
            <person name="Dopson M."/>
        </authorList>
    </citation>
    <scope>NUCLEOTIDE SEQUENCE</scope>
    <source>
        <strain evidence="3">TM448A02592</strain>
    </source>
</reference>
<gene>
    <name evidence="3" type="ORF">TM448A02592_0011</name>
</gene>
<evidence type="ECO:0000313" key="3">
    <source>
        <dbReference type="EMBL" id="QJA52285.1"/>
    </source>
</evidence>
<dbReference type="AlphaFoldDB" id="A0A6H1ZYE7"/>
<accession>A0A6H1ZYE7</accession>
<evidence type="ECO:0000256" key="1">
    <source>
        <dbReference type="SAM" id="MobiDB-lite"/>
    </source>
</evidence>
<name>A0A6H1ZYE7_9ZZZZ</name>
<evidence type="ECO:0000259" key="2">
    <source>
        <dbReference type="Pfam" id="PF00754"/>
    </source>
</evidence>
<dbReference type="EMBL" id="MT144327">
    <property type="protein sequence ID" value="QJA52285.1"/>
    <property type="molecule type" value="Genomic_DNA"/>
</dbReference>
<sequence length="181" mass="20324">MTSNTTPKPYVTSAGYDTILGYAWQATTIAGWYLWQPGGNEWGWWIIDYSEEKQIVKRYGYYGVSVVDYPTTWYFYGSNNGEDWTQLDYKTGQGAPTLGQWKNFDIENDTAYRYYKLYIPNVSTDNCTMRLRFCGITELYSSSSSFSNSSSSSVIESRSSASTGSSESTVSESSVSSDSSP</sequence>